<dbReference type="Gramene" id="CDY40190">
    <property type="protein sequence ID" value="CDY40190"/>
    <property type="gene ID" value="GSBRNA2T00069328001"/>
</dbReference>
<gene>
    <name evidence="2" type="primary">BnaC04g14180D</name>
    <name evidence="2" type="ORF">GSBRNA2T00069328001</name>
</gene>
<name>A0A078HNS1_BRANA</name>
<evidence type="ECO:0000313" key="2">
    <source>
        <dbReference type="EMBL" id="CDY40190.1"/>
    </source>
</evidence>
<proteinExistence type="predicted"/>
<sequence length="24" mass="2787">MDNEADTAQDKKRDCVLHLNRDKA</sequence>
<dbReference type="Proteomes" id="UP000028999">
    <property type="component" value="Unassembled WGS sequence"/>
</dbReference>
<evidence type="ECO:0000313" key="3">
    <source>
        <dbReference type="Proteomes" id="UP000028999"/>
    </source>
</evidence>
<reference evidence="2 3" key="1">
    <citation type="journal article" date="2014" name="Science">
        <title>Plant genetics. Early allopolyploid evolution in the post-Neolithic Brassica napus oilseed genome.</title>
        <authorList>
            <person name="Chalhoub B."/>
            <person name="Denoeud F."/>
            <person name="Liu S."/>
            <person name="Parkin I.A."/>
            <person name="Tang H."/>
            <person name="Wang X."/>
            <person name="Chiquet J."/>
            <person name="Belcram H."/>
            <person name="Tong C."/>
            <person name="Samans B."/>
            <person name="Correa M."/>
            <person name="Da Silva C."/>
            <person name="Just J."/>
            <person name="Falentin C."/>
            <person name="Koh C.S."/>
            <person name="Le Clainche I."/>
            <person name="Bernard M."/>
            <person name="Bento P."/>
            <person name="Noel B."/>
            <person name="Labadie K."/>
            <person name="Alberti A."/>
            <person name="Charles M."/>
            <person name="Arnaud D."/>
            <person name="Guo H."/>
            <person name="Daviaud C."/>
            <person name="Alamery S."/>
            <person name="Jabbari K."/>
            <person name="Zhao M."/>
            <person name="Edger P.P."/>
            <person name="Chelaifa H."/>
            <person name="Tack D."/>
            <person name="Lassalle G."/>
            <person name="Mestiri I."/>
            <person name="Schnel N."/>
            <person name="Le Paslier M.C."/>
            <person name="Fan G."/>
            <person name="Renault V."/>
            <person name="Bayer P.E."/>
            <person name="Golicz A.A."/>
            <person name="Manoli S."/>
            <person name="Lee T.H."/>
            <person name="Thi V.H."/>
            <person name="Chalabi S."/>
            <person name="Hu Q."/>
            <person name="Fan C."/>
            <person name="Tollenaere R."/>
            <person name="Lu Y."/>
            <person name="Battail C."/>
            <person name="Shen J."/>
            <person name="Sidebottom C.H."/>
            <person name="Wang X."/>
            <person name="Canaguier A."/>
            <person name="Chauveau A."/>
            <person name="Berard A."/>
            <person name="Deniot G."/>
            <person name="Guan M."/>
            <person name="Liu Z."/>
            <person name="Sun F."/>
            <person name="Lim Y.P."/>
            <person name="Lyons E."/>
            <person name="Town C.D."/>
            <person name="Bancroft I."/>
            <person name="Wang X."/>
            <person name="Meng J."/>
            <person name="Ma J."/>
            <person name="Pires J.C."/>
            <person name="King G.J."/>
            <person name="Brunel D."/>
            <person name="Delourme R."/>
            <person name="Renard M."/>
            <person name="Aury J.M."/>
            <person name="Adams K.L."/>
            <person name="Batley J."/>
            <person name="Snowdon R.J."/>
            <person name="Tost J."/>
            <person name="Edwards D."/>
            <person name="Zhou Y."/>
            <person name="Hua W."/>
            <person name="Sharpe A.G."/>
            <person name="Paterson A.H."/>
            <person name="Guan C."/>
            <person name="Wincker P."/>
        </authorList>
    </citation>
    <scope>NUCLEOTIDE SEQUENCE [LARGE SCALE GENOMIC DNA]</scope>
    <source>
        <strain evidence="3">cv. Darmor-bzh</strain>
    </source>
</reference>
<dbReference type="EMBL" id="LK032465">
    <property type="protein sequence ID" value="CDY40190.1"/>
    <property type="molecule type" value="Genomic_DNA"/>
</dbReference>
<accession>A0A078HNS1</accession>
<evidence type="ECO:0000256" key="1">
    <source>
        <dbReference type="SAM" id="MobiDB-lite"/>
    </source>
</evidence>
<feature type="compositionally biased region" description="Basic and acidic residues" evidence="1">
    <location>
        <begin position="8"/>
        <end position="24"/>
    </location>
</feature>
<feature type="region of interest" description="Disordered" evidence="1">
    <location>
        <begin position="1"/>
        <end position="24"/>
    </location>
</feature>
<keyword evidence="3" id="KW-1185">Reference proteome</keyword>
<dbReference type="AlphaFoldDB" id="A0A078HNS1"/>
<protein>
    <submittedName>
        <fullName evidence="2">BnaC04g14180D protein</fullName>
    </submittedName>
</protein>
<dbReference type="PaxDb" id="3708-A0A078HNS1"/>
<organism evidence="2 3">
    <name type="scientific">Brassica napus</name>
    <name type="common">Rape</name>
    <dbReference type="NCBI Taxonomy" id="3708"/>
    <lineage>
        <taxon>Eukaryota</taxon>
        <taxon>Viridiplantae</taxon>
        <taxon>Streptophyta</taxon>
        <taxon>Embryophyta</taxon>
        <taxon>Tracheophyta</taxon>
        <taxon>Spermatophyta</taxon>
        <taxon>Magnoliopsida</taxon>
        <taxon>eudicotyledons</taxon>
        <taxon>Gunneridae</taxon>
        <taxon>Pentapetalae</taxon>
        <taxon>rosids</taxon>
        <taxon>malvids</taxon>
        <taxon>Brassicales</taxon>
        <taxon>Brassicaceae</taxon>
        <taxon>Brassiceae</taxon>
        <taxon>Brassica</taxon>
    </lineage>
</organism>